<feature type="transmembrane region" description="Helical" evidence="1">
    <location>
        <begin position="6"/>
        <end position="24"/>
    </location>
</feature>
<feature type="transmembrane region" description="Helical" evidence="1">
    <location>
        <begin position="59"/>
        <end position="78"/>
    </location>
</feature>
<dbReference type="InterPro" id="IPR046027">
    <property type="entry name" value="DUF5985"/>
</dbReference>
<keyword evidence="1" id="KW-1133">Transmembrane helix</keyword>
<evidence type="ECO:0000256" key="1">
    <source>
        <dbReference type="SAM" id="Phobius"/>
    </source>
</evidence>
<gene>
    <name evidence="2" type="ORF">LA521A_18470</name>
</gene>
<accession>A0ABN6UJZ1</accession>
<keyword evidence="1" id="KW-0472">Membrane</keyword>
<protein>
    <submittedName>
        <fullName evidence="2">DUF5985 family protein</fullName>
    </submittedName>
</protein>
<dbReference type="Proteomes" id="UP001317822">
    <property type="component" value="Chromosome"/>
</dbReference>
<reference evidence="2 3" key="1">
    <citation type="journal article" date="2023" name="Int. J. Syst. Evol. Microbiol.">
        <title>Physiological and genomic analyses of cobalamin (vitamin B12)-auxotrophy of Lysobacter auxotrophicus sp. nov., a methionine-auxotrophic chitinolytic bacterium isolated from chitin-treated soil.</title>
        <authorList>
            <person name="Saito A."/>
            <person name="Dohra H."/>
            <person name="Hamada M."/>
            <person name="Moriuchi R."/>
            <person name="Kotsuchibashi Y."/>
            <person name="Mori K."/>
        </authorList>
    </citation>
    <scope>NUCLEOTIDE SEQUENCE [LARGE SCALE GENOMIC DNA]</scope>
    <source>
        <strain evidence="2 3">5-21a</strain>
    </source>
</reference>
<evidence type="ECO:0000313" key="3">
    <source>
        <dbReference type="Proteomes" id="UP001317822"/>
    </source>
</evidence>
<organism evidence="2 3">
    <name type="scientific">Lysobacter auxotrophicus</name>
    <dbReference type="NCBI Taxonomy" id="2992573"/>
    <lineage>
        <taxon>Bacteria</taxon>
        <taxon>Pseudomonadati</taxon>
        <taxon>Pseudomonadota</taxon>
        <taxon>Gammaproteobacteria</taxon>
        <taxon>Lysobacterales</taxon>
        <taxon>Lysobacteraceae</taxon>
        <taxon>Lysobacter</taxon>
    </lineage>
</organism>
<name>A0ABN6UJZ1_9GAMM</name>
<keyword evidence="3" id="KW-1185">Reference proteome</keyword>
<sequence length="88" mass="9891">MQMFMLGMISMGSAVVALLFLRFWRISHERLFLWFAAAFLLEAMNRAVFAWQGAGDEAALPYLLARILFFLLIIGGVADKNLGKPAPR</sequence>
<dbReference type="EMBL" id="AP027041">
    <property type="protein sequence ID" value="BDU16646.1"/>
    <property type="molecule type" value="Genomic_DNA"/>
</dbReference>
<proteinExistence type="predicted"/>
<keyword evidence="1" id="KW-0812">Transmembrane</keyword>
<dbReference type="Pfam" id="PF19447">
    <property type="entry name" value="DUF5985"/>
    <property type="match status" value="1"/>
</dbReference>
<feature type="transmembrane region" description="Helical" evidence="1">
    <location>
        <begin position="31"/>
        <end position="53"/>
    </location>
</feature>
<evidence type="ECO:0000313" key="2">
    <source>
        <dbReference type="EMBL" id="BDU16646.1"/>
    </source>
</evidence>